<evidence type="ECO:0000256" key="12">
    <source>
        <dbReference type="ARBA" id="ARBA00032069"/>
    </source>
</evidence>
<keyword evidence="7" id="KW-0808">Transferase</keyword>
<sequence>MSALSRGGRCLFATVTASIGAALIAFWLYRVNSAVPDPYLDEVFHVRQAQVYWAHRWREWDPKITTPPGLYLCSFALAAALYLISRQPADLSAGYLRSFNALVLFNLLQARLRSLWTAIRKPVGGSASKGDERTSQSEAWVKSLTALNICLFPPVFFFSGLYYTDLAALLIVLEAYAHDLSRNRGQKERQTPGSGVRLMGEISWRDLAFLGCGLLALVFRQTNIFWVAVFLGGLRVVQTIHTRATECQSSKMQRIVWSSWQLRQLYDPPVSQASFEDYLKVAISLGIAALANLGAIITTLVPYLSILCAFGLFVLWNGGVVLGHKEFHTAGIHLPQMLYIWPYFTFFSWPIILLPRTLSLLTNLCSKPQETLKSLLQSTPRLSVSVFIISATLATVHFNTIVHPFTLADNRHYVFYIFRILLRHPAIKYLVTPLYFFCGWAVLTTLGWSAYYLPTSHQPAHPSPRSADVKPSRKVPKGDDVKATTTGTEGYTNPHPASDVRVSFVLIWLISTSLSLITAPLVEPRYFIIPWVMWRLHVPCASLTTDGVSVSASDSSSSSPSAGIAISAAKFRRYSPLVVEFLWFVLVNGLTGYVFLFKGFEWPQEKGRVQRFMW</sequence>
<dbReference type="AlphaFoldDB" id="A0A2B7Y8K9"/>
<feature type="transmembrane region" description="Helical" evidence="16">
    <location>
        <begin position="382"/>
        <end position="408"/>
    </location>
</feature>
<keyword evidence="18" id="KW-1185">Reference proteome</keyword>
<dbReference type="Pfam" id="PF04922">
    <property type="entry name" value="DIE2_ALG10"/>
    <property type="match status" value="1"/>
</dbReference>
<feature type="transmembrane region" description="Helical" evidence="16">
    <location>
        <begin position="343"/>
        <end position="362"/>
    </location>
</feature>
<evidence type="ECO:0000256" key="8">
    <source>
        <dbReference type="ARBA" id="ARBA00022692"/>
    </source>
</evidence>
<protein>
    <recommendedName>
        <fullName evidence="5">Dol-P-Glc:Glc(2)Man(9)GlcNAc(2)-PP-Dol alpha-1,2-glucosyltransferase</fullName>
        <ecNumber evidence="4">2.4.1.256</ecNumber>
    </recommendedName>
    <alternativeName>
        <fullName evidence="12">Asparagine-linked glycosylation protein 10</fullName>
    </alternativeName>
</protein>
<keyword evidence="11 16" id="KW-0472">Membrane</keyword>
<dbReference type="EC" id="2.4.1.256" evidence="4"/>
<keyword evidence="10 16" id="KW-1133">Transmembrane helix</keyword>
<dbReference type="OrthoDB" id="4769at2759"/>
<keyword evidence="8 16" id="KW-0812">Transmembrane</keyword>
<comment type="caution">
    <text evidence="17">The sequence shown here is derived from an EMBL/GenBank/DDBJ whole genome shotgun (WGS) entry which is preliminary data.</text>
</comment>
<feature type="transmembrane region" description="Helical" evidence="16">
    <location>
        <begin position="429"/>
        <end position="453"/>
    </location>
</feature>
<evidence type="ECO:0000256" key="2">
    <source>
        <dbReference type="ARBA" id="ARBA00004922"/>
    </source>
</evidence>
<feature type="compositionally biased region" description="Basic and acidic residues" evidence="15">
    <location>
        <begin position="467"/>
        <end position="482"/>
    </location>
</feature>
<feature type="transmembrane region" description="Helical" evidence="16">
    <location>
        <begin position="155"/>
        <end position="177"/>
    </location>
</feature>
<gene>
    <name evidence="17" type="ORF">AJ80_04669</name>
</gene>
<feature type="transmembrane region" description="Helical" evidence="16">
    <location>
        <begin position="12"/>
        <end position="29"/>
    </location>
</feature>
<comment type="subcellular location">
    <subcellularLocation>
        <location evidence="1">Endoplasmic reticulum membrane</location>
        <topology evidence="1">Multi-pass membrane protein</topology>
    </subcellularLocation>
</comment>
<feature type="transmembrane region" description="Helical" evidence="16">
    <location>
        <begin position="502"/>
        <end position="522"/>
    </location>
</feature>
<dbReference type="GO" id="GO:0106073">
    <property type="term" value="F:dolichyl pyrophosphate Glc2Man9GlcNAc2 alpha-1,2-glucosyltransferase activity"/>
    <property type="evidence" value="ECO:0007669"/>
    <property type="project" value="UniProtKB-EC"/>
</dbReference>
<evidence type="ECO:0000256" key="4">
    <source>
        <dbReference type="ARBA" id="ARBA00011967"/>
    </source>
</evidence>
<keyword evidence="9" id="KW-0256">Endoplasmic reticulum</keyword>
<dbReference type="STRING" id="1447883.A0A2B7Y8K9"/>
<evidence type="ECO:0000256" key="6">
    <source>
        <dbReference type="ARBA" id="ARBA00022676"/>
    </source>
</evidence>
<dbReference type="UniPathway" id="UPA00378"/>
<evidence type="ECO:0000256" key="9">
    <source>
        <dbReference type="ARBA" id="ARBA00022824"/>
    </source>
</evidence>
<reference evidence="17 18" key="1">
    <citation type="submission" date="2017-10" db="EMBL/GenBank/DDBJ databases">
        <title>Comparative genomics in systemic dimorphic fungi from Ajellomycetaceae.</title>
        <authorList>
            <person name="Munoz J.F."/>
            <person name="Mcewen J.G."/>
            <person name="Clay O.K."/>
            <person name="Cuomo C.A."/>
        </authorList>
    </citation>
    <scope>NUCLEOTIDE SEQUENCE [LARGE SCALE GENOMIC DNA]</scope>
    <source>
        <strain evidence="17 18">UAMH7299</strain>
    </source>
</reference>
<feature type="transmembrane region" description="Helical" evidence="16">
    <location>
        <begin position="68"/>
        <end position="85"/>
    </location>
</feature>
<evidence type="ECO:0000256" key="11">
    <source>
        <dbReference type="ARBA" id="ARBA00023136"/>
    </source>
</evidence>
<dbReference type="GO" id="GO:0006488">
    <property type="term" value="P:dolichol-linked oligosaccharide biosynthetic process"/>
    <property type="evidence" value="ECO:0007669"/>
    <property type="project" value="InterPro"/>
</dbReference>
<dbReference type="PANTHER" id="PTHR12989:SF10">
    <property type="entry name" value="DOL-P-GLC:GLC(2)MAN(9)GLCNAC(2)-PP-DOL ALPHA-1,2-GLUCOSYLTRANSFERASE-RELATED"/>
    <property type="match status" value="1"/>
</dbReference>
<feature type="region of interest" description="Disordered" evidence="15">
    <location>
        <begin position="457"/>
        <end position="494"/>
    </location>
</feature>
<evidence type="ECO:0000256" key="3">
    <source>
        <dbReference type="ARBA" id="ARBA00010600"/>
    </source>
</evidence>
<evidence type="ECO:0000256" key="10">
    <source>
        <dbReference type="ARBA" id="ARBA00022989"/>
    </source>
</evidence>
<evidence type="ECO:0000313" key="17">
    <source>
        <dbReference type="EMBL" id="PGH17846.1"/>
    </source>
</evidence>
<keyword evidence="6" id="KW-0328">Glycosyltransferase</keyword>
<dbReference type="Proteomes" id="UP000224634">
    <property type="component" value="Unassembled WGS sequence"/>
</dbReference>
<dbReference type="PANTHER" id="PTHR12989">
    <property type="entry name" value="ALPHA-1,2-GLUCOSYLTRANSFERASE ALG10"/>
    <property type="match status" value="1"/>
</dbReference>
<accession>A0A2B7Y8K9</accession>
<feature type="transmembrane region" description="Helical" evidence="16">
    <location>
        <begin position="577"/>
        <end position="596"/>
    </location>
</feature>
<proteinExistence type="inferred from homology"/>
<feature type="transmembrane region" description="Helical" evidence="16">
    <location>
        <begin position="94"/>
        <end position="112"/>
    </location>
</feature>
<organism evidence="17 18">
    <name type="scientific">Polytolypa hystricis (strain UAMH7299)</name>
    <dbReference type="NCBI Taxonomy" id="1447883"/>
    <lineage>
        <taxon>Eukaryota</taxon>
        <taxon>Fungi</taxon>
        <taxon>Dikarya</taxon>
        <taxon>Ascomycota</taxon>
        <taxon>Pezizomycotina</taxon>
        <taxon>Eurotiomycetes</taxon>
        <taxon>Eurotiomycetidae</taxon>
        <taxon>Onygenales</taxon>
        <taxon>Onygenales incertae sedis</taxon>
        <taxon>Polytolypa</taxon>
    </lineage>
</organism>
<evidence type="ECO:0000256" key="1">
    <source>
        <dbReference type="ARBA" id="ARBA00004477"/>
    </source>
</evidence>
<evidence type="ECO:0000256" key="7">
    <source>
        <dbReference type="ARBA" id="ARBA00022679"/>
    </source>
</evidence>
<dbReference type="GO" id="GO:0005789">
    <property type="term" value="C:endoplasmic reticulum membrane"/>
    <property type="evidence" value="ECO:0007669"/>
    <property type="project" value="UniProtKB-SubCell"/>
</dbReference>
<comment type="pathway">
    <text evidence="2">Protein modification; protein glycosylation.</text>
</comment>
<evidence type="ECO:0000256" key="13">
    <source>
        <dbReference type="ARBA" id="ARBA00044727"/>
    </source>
</evidence>
<evidence type="ECO:0000256" key="15">
    <source>
        <dbReference type="SAM" id="MobiDB-lite"/>
    </source>
</evidence>
<evidence type="ECO:0000256" key="14">
    <source>
        <dbReference type="ARBA" id="ARBA00048064"/>
    </source>
</evidence>
<comment type="similarity">
    <text evidence="3">Belongs to the ALG10 glucosyltransferase family.</text>
</comment>
<comment type="catalytic activity">
    <reaction evidence="14">
        <text>an alpha-D-Glc-(1-&gt;3)-alpha-D-Glc-(1-&gt;3)-alpha-D-Man-(1-&gt;2)-alpha-D-Man-(1-&gt;2)-alpha-D-Man-(1-&gt;3)-[alpha-D-Man-(1-&gt;2)-alpha-D-Man-(1-&gt;3)-[alpha-D-Man-(1-&gt;2)-alpha-D-Man-(1-&gt;6)]-alpha-D-Man-(1-&gt;6)]-beta-D-Man-(1-&gt;4)-beta-D-GlcNAc-(1-&gt;4)-alpha-D-GlcNAc-diphospho-di-trans,poly-cis-dolichol + a di-trans,poly-cis-dolichyl beta-D-glucosyl phosphate = a alpha-D-Glc-(1-&gt;2)-alpha-D-Glc-(1-&gt;3)-alpha-D-Glc-(1-&gt;3)-alpha-D-Man-(1-&gt;2)-alpha-D-Man-(1-&gt;2)-alpha-D-Man-(1-&gt;3)-[alpha-D-Man-(1-&gt;2)-alpha-D-Man-(1-&gt;3)-[alpha-D-Man-(1-&gt;2)-alpha-D-Man-(1-&gt;6)]-alpha-D-Man-(1-&gt;6)]-beta-D-Man-(1-&gt;4)-beta-D-GlcNAc-(1-&gt;4)-alpha-D-GlcNAc-diphospho-di-trans,poly-cis-dolichol + a di-trans,poly-cis-dolichyl phosphate + H(+)</text>
        <dbReference type="Rhea" id="RHEA:29543"/>
        <dbReference type="Rhea" id="RHEA-COMP:19498"/>
        <dbReference type="Rhea" id="RHEA-COMP:19502"/>
        <dbReference type="Rhea" id="RHEA-COMP:19512"/>
        <dbReference type="Rhea" id="RHEA-COMP:19522"/>
        <dbReference type="ChEBI" id="CHEBI:15378"/>
        <dbReference type="ChEBI" id="CHEBI:57525"/>
        <dbReference type="ChEBI" id="CHEBI:57683"/>
        <dbReference type="ChEBI" id="CHEBI:132522"/>
        <dbReference type="ChEBI" id="CHEBI:132523"/>
        <dbReference type="EC" id="2.4.1.256"/>
    </reaction>
    <physiologicalReaction direction="left-to-right" evidence="14">
        <dbReference type="Rhea" id="RHEA:29544"/>
    </physiologicalReaction>
</comment>
<dbReference type="InterPro" id="IPR016900">
    <property type="entry name" value="Alg10"/>
</dbReference>
<feature type="transmembrane region" description="Helical" evidence="16">
    <location>
        <begin position="198"/>
        <end position="218"/>
    </location>
</feature>
<dbReference type="EMBL" id="PDNA01000061">
    <property type="protein sequence ID" value="PGH17846.1"/>
    <property type="molecule type" value="Genomic_DNA"/>
</dbReference>
<feature type="transmembrane region" description="Helical" evidence="16">
    <location>
        <begin position="303"/>
        <end position="322"/>
    </location>
</feature>
<evidence type="ECO:0000256" key="5">
    <source>
        <dbReference type="ARBA" id="ARBA00018512"/>
    </source>
</evidence>
<evidence type="ECO:0000313" key="18">
    <source>
        <dbReference type="Proteomes" id="UP000224634"/>
    </source>
</evidence>
<evidence type="ECO:0000256" key="16">
    <source>
        <dbReference type="SAM" id="Phobius"/>
    </source>
</evidence>
<name>A0A2B7Y8K9_POLH7</name>
<comment type="function">
    <text evidence="13">Dol-P-Glc:Glc(2)Man(9)GlcNAc(2)-PP-Dol alpha-1,2-glucosyltransferase that operates in the biosynthetic pathway of dolichol-linked oligosaccharides, the glycan precursors employed in protein asparagine (N)-glycosylation. The assembly of dolichol-linked oligosaccharides begins on the cytosolic side of the endoplasmic reticulum membrane and finishes in its lumen. The sequential addition of sugars to dolichol pyrophosphate produces dolichol-linked oligosaccharides containing fourteen sugars, including two GlcNAcs, nine mannoses and three glucoses. Once assembled, the oligosaccharide is transferred from the lipid to nascent proteins by oligosaccharyltransferases. In the lumen of the endoplasmic reticulum, adds the third and last glucose residue from dolichyl phosphate glucose (Dol-P-Glc) onto the lipid-linked oligosaccharide intermediate Glc(2)Man(9)GlcNAc(2)-PP-Dol to produce Glc(3)Man(9)GlcNAc(2)-PP-Dol.</text>
</comment>